<dbReference type="GO" id="GO:0032259">
    <property type="term" value="P:methylation"/>
    <property type="evidence" value="ECO:0007669"/>
    <property type="project" value="UniProtKB-KW"/>
</dbReference>
<keyword evidence="1 4" id="KW-0489">Methyltransferase</keyword>
<dbReference type="REBASE" id="119705">
    <property type="entry name" value="M.MobUC1ORF5915P"/>
</dbReference>
<dbReference type="InterPro" id="IPR029063">
    <property type="entry name" value="SAM-dependent_MTases_sf"/>
</dbReference>
<dbReference type="Gene3D" id="3.40.50.150">
    <property type="entry name" value="Vaccinia Virus protein VP39"/>
    <property type="match status" value="1"/>
</dbReference>
<dbReference type="AlphaFoldDB" id="A0A0M2K1Z0"/>
<dbReference type="EMBL" id="LAUZ02000016">
    <property type="protein sequence ID" value="KKF02901.1"/>
    <property type="molecule type" value="Genomic_DNA"/>
</dbReference>
<keyword evidence="4" id="KW-0949">S-adenosyl-L-methionine</keyword>
<keyword evidence="3" id="KW-0680">Restriction system</keyword>
<evidence type="ECO:0000256" key="1">
    <source>
        <dbReference type="ARBA" id="ARBA00022603"/>
    </source>
</evidence>
<organism evidence="5 6">
    <name type="scientific">Mycolicibacterium obuense</name>
    <dbReference type="NCBI Taxonomy" id="1807"/>
    <lineage>
        <taxon>Bacteria</taxon>
        <taxon>Bacillati</taxon>
        <taxon>Actinomycetota</taxon>
        <taxon>Actinomycetes</taxon>
        <taxon>Mycobacteriales</taxon>
        <taxon>Mycobacteriaceae</taxon>
        <taxon>Mycolicibacterium</taxon>
    </lineage>
</organism>
<dbReference type="RefSeq" id="WP_046362123.1">
    <property type="nucleotide sequence ID" value="NZ_LAUZ02000016.1"/>
</dbReference>
<dbReference type="PATRIC" id="fig|1807.13.peg.1904"/>
<dbReference type="Proteomes" id="UP000034150">
    <property type="component" value="Unassembled WGS sequence"/>
</dbReference>
<reference evidence="5 6" key="1">
    <citation type="journal article" date="2015" name="Genome Announc.">
        <title>Draft Genome Sequence of Mycobacterium obuense Strain UC1, Isolated from Patient Sputum.</title>
        <authorList>
            <person name="Greninger A.L."/>
            <person name="Cunningham G."/>
            <person name="Hsu E.D."/>
            <person name="Yu J.M."/>
            <person name="Chiu C.Y."/>
            <person name="Miller S."/>
        </authorList>
    </citation>
    <scope>NUCLEOTIDE SEQUENCE [LARGE SCALE GENOMIC DNA]</scope>
    <source>
        <strain evidence="5 6">UC1</strain>
    </source>
</reference>
<dbReference type="InterPro" id="IPR001525">
    <property type="entry name" value="C5_MeTfrase"/>
</dbReference>
<feature type="active site" evidence="4">
    <location>
        <position position="84"/>
    </location>
</feature>
<accession>A0A0M2K1Z0</accession>
<dbReference type="GO" id="GO:0009307">
    <property type="term" value="P:DNA restriction-modification system"/>
    <property type="evidence" value="ECO:0007669"/>
    <property type="project" value="UniProtKB-KW"/>
</dbReference>
<proteinExistence type="inferred from homology"/>
<dbReference type="PRINTS" id="PR00105">
    <property type="entry name" value="C5METTRFRASE"/>
</dbReference>
<dbReference type="OrthoDB" id="9813719at2"/>
<dbReference type="Pfam" id="PF00145">
    <property type="entry name" value="DNA_methylase"/>
    <property type="match status" value="1"/>
</dbReference>
<name>A0A0M2K1Z0_9MYCO</name>
<sequence length="350" mass="37795">MSTPAFQQHPSSPTILDAFAGPGGWDVGAAIIGIPRSEILGVEINAAAAAAATAAGHQRVLADILDINPADYPHTTGFICSSPCPTFSSAGLRSGTADLQIILDAITHAGSVDCDCPWEDIAEELIEASDPRTALAAQTIRFALGLPNLEWLALEQVATDATQYMFEDIAAELMEDFQGVNVFTIDAAHLGMPMRRKRVFLVANRSEPTGRRDHYPATVRWPERTMAQVLGWPDDEMIRTRGNRRATGGNLFPANKIGWCLTEKARSWTRESTGEQLTESDAGYLQGFPRDYPWHGSRTARFHQLADVVVPPVAAAVLGTAANRPWSAATRQYLADLYDQPAPASTALAG</sequence>
<dbReference type="PROSITE" id="PS51679">
    <property type="entry name" value="SAM_MT_C5"/>
    <property type="match status" value="1"/>
</dbReference>
<evidence type="ECO:0000313" key="5">
    <source>
        <dbReference type="EMBL" id="KKF02901.1"/>
    </source>
</evidence>
<gene>
    <name evidence="5" type="ORF">WN67_05915</name>
</gene>
<protein>
    <submittedName>
        <fullName evidence="5">Uncharacterized protein</fullName>
    </submittedName>
</protein>
<comment type="similarity">
    <text evidence="4">Belongs to the class I-like SAM-binding methyltransferase superfamily. C5-methyltransferase family.</text>
</comment>
<evidence type="ECO:0000313" key="6">
    <source>
        <dbReference type="Proteomes" id="UP000034150"/>
    </source>
</evidence>
<dbReference type="GO" id="GO:0008168">
    <property type="term" value="F:methyltransferase activity"/>
    <property type="evidence" value="ECO:0007669"/>
    <property type="project" value="UniProtKB-KW"/>
</dbReference>
<keyword evidence="6" id="KW-1185">Reference proteome</keyword>
<evidence type="ECO:0000256" key="3">
    <source>
        <dbReference type="ARBA" id="ARBA00022747"/>
    </source>
</evidence>
<dbReference type="SUPFAM" id="SSF53335">
    <property type="entry name" value="S-adenosyl-L-methionine-dependent methyltransferases"/>
    <property type="match status" value="1"/>
</dbReference>
<evidence type="ECO:0000256" key="4">
    <source>
        <dbReference type="PROSITE-ProRule" id="PRU01016"/>
    </source>
</evidence>
<evidence type="ECO:0000256" key="2">
    <source>
        <dbReference type="ARBA" id="ARBA00022679"/>
    </source>
</evidence>
<keyword evidence="2 4" id="KW-0808">Transferase</keyword>
<comment type="caution">
    <text evidence="5">The sequence shown here is derived from an EMBL/GenBank/DDBJ whole genome shotgun (WGS) entry which is preliminary data.</text>
</comment>